<evidence type="ECO:0000256" key="9">
    <source>
        <dbReference type="ARBA" id="ARBA00023306"/>
    </source>
</evidence>
<dbReference type="EMBL" id="SMAB01000004">
    <property type="protein sequence ID" value="TCS83486.1"/>
    <property type="molecule type" value="Genomic_DNA"/>
</dbReference>
<evidence type="ECO:0000256" key="15">
    <source>
        <dbReference type="SAM" id="Coils"/>
    </source>
</evidence>
<dbReference type="Gene3D" id="3.30.70.1050">
    <property type="entry name" value="Trigger factor ribosome-binding domain"/>
    <property type="match status" value="1"/>
</dbReference>
<keyword evidence="15" id="KW-0175">Coiled coil</keyword>
<dbReference type="Gene3D" id="3.10.50.40">
    <property type="match status" value="1"/>
</dbReference>
<dbReference type="Proteomes" id="UP000295788">
    <property type="component" value="Unassembled WGS sequence"/>
</dbReference>
<dbReference type="SUPFAM" id="SSF109998">
    <property type="entry name" value="Triger factor/SurA peptide-binding domain-like"/>
    <property type="match status" value="1"/>
</dbReference>
<keyword evidence="18" id="KW-1185">Reference proteome</keyword>
<evidence type="ECO:0000256" key="4">
    <source>
        <dbReference type="ARBA" id="ARBA00016902"/>
    </source>
</evidence>
<dbReference type="PANTHER" id="PTHR30560:SF3">
    <property type="entry name" value="TRIGGER FACTOR-LIKE PROTEIN TIG, CHLOROPLASTIC"/>
    <property type="match status" value="1"/>
</dbReference>
<dbReference type="PROSITE" id="PS50059">
    <property type="entry name" value="FKBP_PPIASE"/>
    <property type="match status" value="1"/>
</dbReference>
<dbReference type="SUPFAM" id="SSF102735">
    <property type="entry name" value="Trigger factor ribosome-binding domain"/>
    <property type="match status" value="1"/>
</dbReference>
<dbReference type="GO" id="GO:0005737">
    <property type="term" value="C:cytoplasm"/>
    <property type="evidence" value="ECO:0007669"/>
    <property type="project" value="UniProtKB-SubCell"/>
</dbReference>
<evidence type="ECO:0000256" key="2">
    <source>
        <dbReference type="ARBA" id="ARBA00005464"/>
    </source>
</evidence>
<dbReference type="GO" id="GO:0044183">
    <property type="term" value="F:protein folding chaperone"/>
    <property type="evidence" value="ECO:0007669"/>
    <property type="project" value="TreeGrafter"/>
</dbReference>
<keyword evidence="5 12" id="KW-0132">Cell division</keyword>
<dbReference type="SUPFAM" id="SSF54534">
    <property type="entry name" value="FKBP-like"/>
    <property type="match status" value="1"/>
</dbReference>
<dbReference type="Pfam" id="PF05697">
    <property type="entry name" value="Trigger_N"/>
    <property type="match status" value="1"/>
</dbReference>
<dbReference type="PANTHER" id="PTHR30560">
    <property type="entry name" value="TRIGGER FACTOR CHAPERONE AND PEPTIDYL-PROLYL CIS/TRANS ISOMERASE"/>
    <property type="match status" value="1"/>
</dbReference>
<evidence type="ECO:0000256" key="12">
    <source>
        <dbReference type="HAMAP-Rule" id="MF_00303"/>
    </source>
</evidence>
<keyword evidence="9 12" id="KW-0131">Cell cycle</keyword>
<protein>
    <recommendedName>
        <fullName evidence="4 12">Trigger factor</fullName>
        <shortName evidence="12">TF</shortName>
        <ecNumber evidence="3 12">5.2.1.8</ecNumber>
    </recommendedName>
    <alternativeName>
        <fullName evidence="11 12">PPIase</fullName>
    </alternativeName>
</protein>
<dbReference type="GO" id="GO:0043022">
    <property type="term" value="F:ribosome binding"/>
    <property type="evidence" value="ECO:0007669"/>
    <property type="project" value="TreeGrafter"/>
</dbReference>
<evidence type="ECO:0000256" key="5">
    <source>
        <dbReference type="ARBA" id="ARBA00022618"/>
    </source>
</evidence>
<evidence type="ECO:0000256" key="13">
    <source>
        <dbReference type="PROSITE-ProRule" id="PRU00277"/>
    </source>
</evidence>
<dbReference type="PIRSF" id="PIRSF003095">
    <property type="entry name" value="Trigger_factor"/>
    <property type="match status" value="1"/>
</dbReference>
<keyword evidence="7 12" id="KW-0143">Chaperone</keyword>
<name>A0A4R3KIW9_9BACI</name>
<gene>
    <name evidence="12" type="primary">tig</name>
    <name evidence="17" type="ORF">EDD72_10429</name>
</gene>
<dbReference type="GO" id="GO:0051301">
    <property type="term" value="P:cell division"/>
    <property type="evidence" value="ECO:0007669"/>
    <property type="project" value="UniProtKB-KW"/>
</dbReference>
<dbReference type="HAMAP" id="MF_00303">
    <property type="entry name" value="Trigger_factor_Tig"/>
    <property type="match status" value="1"/>
</dbReference>
<dbReference type="InterPro" id="IPR005215">
    <property type="entry name" value="Trig_fac"/>
</dbReference>
<accession>A0A4R3KIW9</accession>
<proteinExistence type="inferred from homology"/>
<evidence type="ECO:0000259" key="16">
    <source>
        <dbReference type="PROSITE" id="PS50059"/>
    </source>
</evidence>
<dbReference type="InterPro" id="IPR027304">
    <property type="entry name" value="Trigger_fact/SurA_dom_sf"/>
</dbReference>
<dbReference type="EC" id="5.2.1.8" evidence="3 12"/>
<comment type="caution">
    <text evidence="17">The sequence shown here is derived from an EMBL/GenBank/DDBJ whole genome shotgun (WGS) entry which is preliminary data.</text>
</comment>
<dbReference type="InterPro" id="IPR001179">
    <property type="entry name" value="PPIase_FKBP_dom"/>
</dbReference>
<keyword evidence="6 12" id="KW-0697">Rotamase</keyword>
<comment type="function">
    <text evidence="10 12">Involved in protein export. Acts as a chaperone by maintaining the newly synthesized protein in an open conformation. Functions as a peptidyl-prolyl cis-trans isomerase.</text>
</comment>
<evidence type="ECO:0000256" key="8">
    <source>
        <dbReference type="ARBA" id="ARBA00023235"/>
    </source>
</evidence>
<feature type="domain" description="PPIase FKBP-type" evidence="16">
    <location>
        <begin position="197"/>
        <end position="279"/>
    </location>
</feature>
<dbReference type="Gene3D" id="1.10.3120.10">
    <property type="entry name" value="Trigger factor, C-terminal domain"/>
    <property type="match status" value="1"/>
</dbReference>
<keyword evidence="8 12" id="KW-0413">Isomerase</keyword>
<dbReference type="Pfam" id="PF05698">
    <property type="entry name" value="Trigger_C"/>
    <property type="match status" value="1"/>
</dbReference>
<comment type="similarity">
    <text evidence="2 12 14">Belongs to the FKBP-type PPIase family. Tig subfamily.</text>
</comment>
<comment type="subcellular location">
    <subcellularLocation>
        <location evidence="12">Cytoplasm</location>
    </subcellularLocation>
    <text evidence="12">About half TF is bound to the ribosome near the polypeptide exit tunnel while the other half is free in the cytoplasm.</text>
</comment>
<keyword evidence="12" id="KW-0963">Cytoplasm</keyword>
<dbReference type="GO" id="GO:0003755">
    <property type="term" value="F:peptidyl-prolyl cis-trans isomerase activity"/>
    <property type="evidence" value="ECO:0007669"/>
    <property type="project" value="UniProtKB-UniRule"/>
</dbReference>
<evidence type="ECO:0000256" key="10">
    <source>
        <dbReference type="ARBA" id="ARBA00024849"/>
    </source>
</evidence>
<evidence type="ECO:0000256" key="3">
    <source>
        <dbReference type="ARBA" id="ARBA00013194"/>
    </source>
</evidence>
<evidence type="ECO:0000256" key="1">
    <source>
        <dbReference type="ARBA" id="ARBA00000971"/>
    </source>
</evidence>
<dbReference type="NCBIfam" id="TIGR00115">
    <property type="entry name" value="tig"/>
    <property type="match status" value="1"/>
</dbReference>
<dbReference type="FunFam" id="3.10.50.40:FF:000001">
    <property type="entry name" value="Trigger factor"/>
    <property type="match status" value="1"/>
</dbReference>
<reference evidence="17 18" key="1">
    <citation type="submission" date="2019-03" db="EMBL/GenBank/DDBJ databases">
        <title>Genomic Encyclopedia of Type Strains, Phase IV (KMG-IV): sequencing the most valuable type-strain genomes for metagenomic binning, comparative biology and taxonomic classification.</title>
        <authorList>
            <person name="Goeker M."/>
        </authorList>
    </citation>
    <scope>NUCLEOTIDE SEQUENCE [LARGE SCALE GENOMIC DNA]</scope>
    <source>
        <strain evidence="17 18">DSM 23802</strain>
    </source>
</reference>
<dbReference type="InterPro" id="IPR008880">
    <property type="entry name" value="Trigger_fac_C"/>
</dbReference>
<organism evidence="17 18">
    <name type="scientific">Tepidibacillus fermentans</name>
    <dbReference type="NCBI Taxonomy" id="1281767"/>
    <lineage>
        <taxon>Bacteria</taxon>
        <taxon>Bacillati</taxon>
        <taxon>Bacillota</taxon>
        <taxon>Bacilli</taxon>
        <taxon>Bacillales</taxon>
        <taxon>Bacillaceae</taxon>
        <taxon>Tepidibacillus</taxon>
    </lineage>
</organism>
<dbReference type="InterPro" id="IPR037041">
    <property type="entry name" value="Trigger_fac_C_sf"/>
</dbReference>
<dbReference type="InterPro" id="IPR046357">
    <property type="entry name" value="PPIase_dom_sf"/>
</dbReference>
<sequence>MKWLYCQIECFSTYLEKTFVNDPFGRVLGGEKYRMQTKWEKIEKNKVNLHVEVEAEKLDEALDKAFKKVVKRINVPGFRKGKVPRKIFESRFGVEALYNDALDILLPEAYEQAINENGIEPVDRPEIDIETIEKGKPFVFTATVIVKPEVELGEYKALEVPEKDFSVKEEDIEAELKQLQNRHAELEVVEDGEVQNGDIAVIDFEGFLNGEPFEGGKGEKYSLEIGSGTFIPGFEEQLIGMKKGEEKEIQVTFPENYHNEDLAGKETTFKVKVHDIKRKKLPELDDEFAKDVDFETLEELKADIKNKLEERAKHEEEHYRRDTVIEKATENATVEIPEVMIENEIQAMIREFEQQLAYQGLNLDLYYQFTNSDEAALKEQFKNDAEKRVKTNLVLEAIAKAENIEVTDEEVEKELEKLAEQYKRDVEEIRSLFTARSNGLEGIKSDIQIRKTIDFLVEQSK</sequence>
<dbReference type="GO" id="GO:0051083">
    <property type="term" value="P:'de novo' cotranslational protein folding"/>
    <property type="evidence" value="ECO:0007669"/>
    <property type="project" value="TreeGrafter"/>
</dbReference>
<evidence type="ECO:0000313" key="18">
    <source>
        <dbReference type="Proteomes" id="UP000295788"/>
    </source>
</evidence>
<dbReference type="AlphaFoldDB" id="A0A4R3KIW9"/>
<dbReference type="GO" id="GO:0043335">
    <property type="term" value="P:protein unfolding"/>
    <property type="evidence" value="ECO:0007669"/>
    <property type="project" value="TreeGrafter"/>
</dbReference>
<evidence type="ECO:0000256" key="6">
    <source>
        <dbReference type="ARBA" id="ARBA00023110"/>
    </source>
</evidence>
<feature type="coiled-coil region" evidence="15">
    <location>
        <begin position="162"/>
        <end position="189"/>
    </location>
</feature>
<evidence type="ECO:0000313" key="17">
    <source>
        <dbReference type="EMBL" id="TCS83486.1"/>
    </source>
</evidence>
<comment type="catalytic activity">
    <reaction evidence="1 12 13">
        <text>[protein]-peptidylproline (omega=180) = [protein]-peptidylproline (omega=0)</text>
        <dbReference type="Rhea" id="RHEA:16237"/>
        <dbReference type="Rhea" id="RHEA-COMP:10747"/>
        <dbReference type="Rhea" id="RHEA-COMP:10748"/>
        <dbReference type="ChEBI" id="CHEBI:83833"/>
        <dbReference type="ChEBI" id="CHEBI:83834"/>
        <dbReference type="EC" id="5.2.1.8"/>
    </reaction>
</comment>
<dbReference type="Pfam" id="PF00254">
    <property type="entry name" value="FKBP_C"/>
    <property type="match status" value="1"/>
</dbReference>
<evidence type="ECO:0000256" key="7">
    <source>
        <dbReference type="ARBA" id="ARBA00023186"/>
    </source>
</evidence>
<feature type="coiled-coil region" evidence="15">
    <location>
        <begin position="401"/>
        <end position="432"/>
    </location>
</feature>
<evidence type="ECO:0000256" key="11">
    <source>
        <dbReference type="ARBA" id="ARBA00029986"/>
    </source>
</evidence>
<dbReference type="InterPro" id="IPR036611">
    <property type="entry name" value="Trigger_fac_ribosome-bd_sf"/>
</dbReference>
<dbReference type="InterPro" id="IPR008881">
    <property type="entry name" value="Trigger_fac_ribosome-bd_bac"/>
</dbReference>
<comment type="domain">
    <text evidence="12">Consists of 3 domains; the N-terminus binds the ribosome, the middle domain has PPIase activity, while the C-terminus has intrinsic chaperone activity on its own.</text>
</comment>
<evidence type="ECO:0000256" key="14">
    <source>
        <dbReference type="RuleBase" id="RU003914"/>
    </source>
</evidence>
<dbReference type="GO" id="GO:0015031">
    <property type="term" value="P:protein transport"/>
    <property type="evidence" value="ECO:0007669"/>
    <property type="project" value="UniProtKB-UniRule"/>
</dbReference>